<dbReference type="Proteomes" id="UP000321832">
    <property type="component" value="Unassembled WGS sequence"/>
</dbReference>
<comment type="caution">
    <text evidence="1">The sequence shown here is derived from an EMBL/GenBank/DDBJ whole genome shotgun (WGS) entry which is preliminary data.</text>
</comment>
<organism evidence="1 2">
    <name type="scientific">Piscinibacter aquaticus</name>
    <dbReference type="NCBI Taxonomy" id="392597"/>
    <lineage>
        <taxon>Bacteria</taxon>
        <taxon>Pseudomonadati</taxon>
        <taxon>Pseudomonadota</taxon>
        <taxon>Betaproteobacteria</taxon>
        <taxon>Burkholderiales</taxon>
        <taxon>Sphaerotilaceae</taxon>
        <taxon>Piscinibacter</taxon>
    </lineage>
</organism>
<evidence type="ECO:0000313" key="2">
    <source>
        <dbReference type="Proteomes" id="UP000321832"/>
    </source>
</evidence>
<dbReference type="AlphaFoldDB" id="A0A5C6U1G9"/>
<evidence type="ECO:0008006" key="3">
    <source>
        <dbReference type="Google" id="ProtNLM"/>
    </source>
</evidence>
<accession>A0A5C6U1G9</accession>
<reference evidence="1 2" key="1">
    <citation type="submission" date="2019-08" db="EMBL/GenBank/DDBJ databases">
        <authorList>
            <person name="Khan S.A."/>
            <person name="Jeon C.O."/>
            <person name="Jeong S.E."/>
        </authorList>
    </citation>
    <scope>NUCLEOTIDE SEQUENCE [LARGE SCALE GENOMIC DNA]</scope>
    <source>
        <strain evidence="2">IMCC1728</strain>
    </source>
</reference>
<evidence type="ECO:0000313" key="1">
    <source>
        <dbReference type="EMBL" id="TXC65545.1"/>
    </source>
</evidence>
<gene>
    <name evidence="1" type="ORF">FSC37_03815</name>
</gene>
<name>A0A5C6U1G9_9BURK</name>
<protein>
    <recommendedName>
        <fullName evidence="3">GNAT family N-acetyltransferase</fullName>
    </recommendedName>
</protein>
<proteinExistence type="predicted"/>
<sequence length="186" mass="20884">MVGTLARPVADTGLSWLDTLLLWGRGGAGTRCNEGSPRDPGIDEVWRDRDPSLLLSERTASMLAWRYGYDEQASPWRTLIIRRRNGTALGHVVCRIEDELAIVSDFFCRRPARESAVLLLSAARHLRRQGAGAMSLELMAGPQVQQQLRRAAFLHWADGQPVYMRKTDAESTPPECQFMTGFDRDI</sequence>
<keyword evidence="2" id="KW-1185">Reference proteome</keyword>
<dbReference type="EMBL" id="VOPW01000001">
    <property type="protein sequence ID" value="TXC65545.1"/>
    <property type="molecule type" value="Genomic_DNA"/>
</dbReference>